<sequence length="124" mass="14162">MAKNNSDKTPQQQYSQLINHFETLRENALLKLASREEGDFAPGSLNWWGGKVKAIISHASKIEDNFMRGRYALKTFSDDDSTQAIGNSIKKAARENLEEIIKISASMYYQFCIDLDEIRDKGRE</sequence>
<proteinExistence type="predicted"/>
<dbReference type="EMBL" id="CP091958">
    <property type="protein sequence ID" value="UOG58649.1"/>
    <property type="molecule type" value="Genomic_DNA"/>
</dbReference>
<accession>A0A9Q8RNL2</accession>
<evidence type="ECO:0000313" key="2">
    <source>
        <dbReference type="Proteomes" id="UP000829829"/>
    </source>
</evidence>
<dbReference type="AlphaFoldDB" id="A0A9Q8RNL2"/>
<evidence type="ECO:0000313" key="1">
    <source>
        <dbReference type="EMBL" id="UOG58649.1"/>
    </source>
</evidence>
<protein>
    <submittedName>
        <fullName evidence="1">Uncharacterized protein</fullName>
    </submittedName>
</protein>
<dbReference type="Proteomes" id="UP000829829">
    <property type="component" value="Chromosome 2"/>
</dbReference>
<dbReference type="RefSeq" id="WP_036063403.1">
    <property type="nucleotide sequence ID" value="NZ_CP091937.1"/>
</dbReference>
<reference evidence="1" key="1">
    <citation type="submission" date="2022-02" db="EMBL/GenBank/DDBJ databases">
        <title>The genetically variable rfb locus in Leptospira is a mobile cassette and a molecular signature of serovar identity.</title>
        <authorList>
            <person name="Nieves C."/>
            <person name="Vincent A.T."/>
            <person name="Zarantonelli L."/>
            <person name="Picardeau M."/>
            <person name="Veyrier F.J."/>
            <person name="Buschiazzo A."/>
        </authorList>
    </citation>
    <scope>NUCLEOTIDE SEQUENCE</scope>
    <source>
        <strain evidence="1">IP1512017</strain>
    </source>
</reference>
<gene>
    <name evidence="1" type="ORF">MAL03_18475</name>
</gene>
<organism evidence="1 2">
    <name type="scientific">Leptospira noguchii</name>
    <dbReference type="NCBI Taxonomy" id="28182"/>
    <lineage>
        <taxon>Bacteria</taxon>
        <taxon>Pseudomonadati</taxon>
        <taxon>Spirochaetota</taxon>
        <taxon>Spirochaetia</taxon>
        <taxon>Leptospirales</taxon>
        <taxon>Leptospiraceae</taxon>
        <taxon>Leptospira</taxon>
    </lineage>
</organism>
<name>A0A9Q8RNL2_9LEPT</name>